<dbReference type="GO" id="GO:0047753">
    <property type="term" value="F:choline-sulfatase activity"/>
    <property type="evidence" value="ECO:0007669"/>
    <property type="project" value="UniProtKB-EC"/>
</dbReference>
<evidence type="ECO:0000313" key="7">
    <source>
        <dbReference type="Proteomes" id="UP000571554"/>
    </source>
</evidence>
<dbReference type="InterPro" id="IPR000917">
    <property type="entry name" value="Sulfatase_N"/>
</dbReference>
<dbReference type="Proteomes" id="UP000571554">
    <property type="component" value="Unassembled WGS sequence"/>
</dbReference>
<evidence type="ECO:0000313" key="6">
    <source>
        <dbReference type="EMBL" id="MBB6104488.1"/>
    </source>
</evidence>
<dbReference type="InterPro" id="IPR017785">
    <property type="entry name" value="Choline-sulfatase"/>
</dbReference>
<dbReference type="InterPro" id="IPR025863">
    <property type="entry name" value="Choline_sulf_C_dom"/>
</dbReference>
<keyword evidence="2" id="KW-0479">Metal-binding</keyword>
<dbReference type="PROSITE" id="PS00523">
    <property type="entry name" value="SULFATASE_1"/>
    <property type="match status" value="1"/>
</dbReference>
<keyword evidence="3 6" id="KW-0378">Hydrolase</keyword>
<dbReference type="InterPro" id="IPR024607">
    <property type="entry name" value="Sulfatase_CS"/>
</dbReference>
<dbReference type="SUPFAM" id="SSF53649">
    <property type="entry name" value="Alkaline phosphatase-like"/>
    <property type="match status" value="1"/>
</dbReference>
<dbReference type="FunFam" id="3.40.720.10:FF:000032">
    <property type="entry name" value="Choline sulfatase"/>
    <property type="match status" value="1"/>
</dbReference>
<accession>A0A7W9WV52</accession>
<dbReference type="InterPro" id="IPR017850">
    <property type="entry name" value="Alkaline_phosphatase_core_sf"/>
</dbReference>
<evidence type="ECO:0000256" key="2">
    <source>
        <dbReference type="ARBA" id="ARBA00022723"/>
    </source>
</evidence>
<keyword evidence="7" id="KW-1185">Reference proteome</keyword>
<name>A0A7W9WV52_9BURK</name>
<dbReference type="NCBIfam" id="TIGR03417">
    <property type="entry name" value="chol_sulfatase"/>
    <property type="match status" value="1"/>
</dbReference>
<dbReference type="EC" id="3.1.6.6" evidence="6"/>
<reference evidence="6 7" key="1">
    <citation type="submission" date="2020-08" db="EMBL/GenBank/DDBJ databases">
        <title>Above-ground endophytic microbial communities from plants in different locations in the United States.</title>
        <authorList>
            <person name="Frank C."/>
        </authorList>
    </citation>
    <scope>NUCLEOTIDE SEQUENCE [LARGE SCALE GENOMIC DNA]</scope>
    <source>
        <strain evidence="6 7">WP4_2_2</strain>
    </source>
</reference>
<proteinExistence type="inferred from homology"/>
<evidence type="ECO:0000259" key="5">
    <source>
        <dbReference type="Pfam" id="PF12411"/>
    </source>
</evidence>
<feature type="domain" description="Choline sulfatase enzyme C-terminal" evidence="5">
    <location>
        <begin position="458"/>
        <end position="510"/>
    </location>
</feature>
<dbReference type="PANTHER" id="PTHR45953">
    <property type="entry name" value="IDURONATE 2-SULFATASE"/>
    <property type="match status" value="1"/>
</dbReference>
<dbReference type="RefSeq" id="WP_183726759.1">
    <property type="nucleotide sequence ID" value="NZ_JACHBW010000012.1"/>
</dbReference>
<dbReference type="PROSITE" id="PS00149">
    <property type="entry name" value="SULFATASE_2"/>
    <property type="match status" value="1"/>
</dbReference>
<dbReference type="EMBL" id="JACHBW010000012">
    <property type="protein sequence ID" value="MBB6104488.1"/>
    <property type="molecule type" value="Genomic_DNA"/>
</dbReference>
<gene>
    <name evidence="6" type="ORF">F4827_004347</name>
</gene>
<dbReference type="PANTHER" id="PTHR45953:SF1">
    <property type="entry name" value="IDURONATE 2-SULFATASE"/>
    <property type="match status" value="1"/>
</dbReference>
<evidence type="ECO:0000256" key="1">
    <source>
        <dbReference type="ARBA" id="ARBA00008779"/>
    </source>
</evidence>
<organism evidence="6 7">
    <name type="scientific">Paraburkholderia bannensis</name>
    <dbReference type="NCBI Taxonomy" id="765414"/>
    <lineage>
        <taxon>Bacteria</taxon>
        <taxon>Pseudomonadati</taxon>
        <taxon>Pseudomonadota</taxon>
        <taxon>Betaproteobacteria</taxon>
        <taxon>Burkholderiales</taxon>
        <taxon>Burkholderiaceae</taxon>
        <taxon>Paraburkholderia</taxon>
    </lineage>
</organism>
<comment type="similarity">
    <text evidence="1">Belongs to the sulfatase family.</text>
</comment>
<dbReference type="CDD" id="cd16032">
    <property type="entry name" value="choline-sulfatase"/>
    <property type="match status" value="1"/>
</dbReference>
<dbReference type="Pfam" id="PF12411">
    <property type="entry name" value="Choline_sulf_C"/>
    <property type="match status" value="1"/>
</dbReference>
<feature type="domain" description="Sulfatase N-terminal" evidence="4">
    <location>
        <begin position="7"/>
        <end position="351"/>
    </location>
</feature>
<dbReference type="AlphaFoldDB" id="A0A7W9WV52"/>
<dbReference type="Pfam" id="PF00884">
    <property type="entry name" value="Sulfatase"/>
    <property type="match status" value="1"/>
</dbReference>
<dbReference type="GO" id="GO:0046872">
    <property type="term" value="F:metal ion binding"/>
    <property type="evidence" value="ECO:0007669"/>
    <property type="project" value="UniProtKB-KW"/>
</dbReference>
<dbReference type="GO" id="GO:0005737">
    <property type="term" value="C:cytoplasm"/>
    <property type="evidence" value="ECO:0007669"/>
    <property type="project" value="TreeGrafter"/>
</dbReference>
<evidence type="ECO:0000256" key="3">
    <source>
        <dbReference type="ARBA" id="ARBA00022801"/>
    </source>
</evidence>
<protein>
    <submittedName>
        <fullName evidence="6">Choline-sulfatase</fullName>
        <ecNumber evidence="6">3.1.6.6</ecNumber>
    </submittedName>
</protein>
<dbReference type="Gene3D" id="3.40.720.10">
    <property type="entry name" value="Alkaline Phosphatase, subunit A"/>
    <property type="match status" value="1"/>
</dbReference>
<sequence>MAHNAKPNILILMGDQVTPAALRAYGNTVSKTPHIDALARDGVVFDSAYCASPLCAPSRYALMAGSLPSRIGAYDNAAELPAQTLTFAHYLREAGYRTALSGKMHFCGPDQLHGFETRLTTDIYPADFGWVPDWSDPQRRQSWYHNMSSVFDAGPCVRTNQLDFDDEVGYTVRQHLFDIARDQASGKDTRPFMTVASFTHPHDPYAIAHEYWDLYEGEEIDLPKVKLGYEESDPHSRRLREACEIDREPITADHVRRARRAYYGSLAYLDAQFGAILGTLKATGLADNTIVIFTADHGDMLGERGLWYKMTFFEGAARVPLVVHAPGRFTPARVTASVSHVDLLPTLVEMATGERRNVWPDAIDGRSLMPHLQGQSAQDAHDEAIGEYLGEGALAPIVMIRRERYKYIYSPVDPEQLFDLHDDPLELRNLAADPAHEQRCAELRAEVARRWNLEGLHEAVLASQRRRSFHFRATRHGRIEHWDWQPQTAASERYIRSHLELDSLEENARFPRVKT</sequence>
<comment type="caution">
    <text evidence="6">The sequence shown here is derived from an EMBL/GenBank/DDBJ whole genome shotgun (WGS) entry which is preliminary data.</text>
</comment>
<evidence type="ECO:0000259" key="4">
    <source>
        <dbReference type="Pfam" id="PF00884"/>
    </source>
</evidence>